<dbReference type="RefSeq" id="WP_285930516.1">
    <property type="nucleotide sequence ID" value="NZ_JASTZU010000018.1"/>
</dbReference>
<dbReference type="InterPro" id="IPR008972">
    <property type="entry name" value="Cupredoxin"/>
</dbReference>
<evidence type="ECO:0000313" key="3">
    <source>
        <dbReference type="Proteomes" id="UP001235343"/>
    </source>
</evidence>
<dbReference type="PROSITE" id="PS51257">
    <property type="entry name" value="PROKAR_LIPOPROTEIN"/>
    <property type="match status" value="1"/>
</dbReference>
<feature type="signal peptide" evidence="1">
    <location>
        <begin position="1"/>
        <end position="21"/>
    </location>
</feature>
<feature type="chain" id="PRO_5046351706" evidence="1">
    <location>
        <begin position="22"/>
        <end position="119"/>
    </location>
</feature>
<name>A0ABT7L2G8_9BACI</name>
<sequence>MNKIIVTVLFSSLILFLAACGGDESANEGNSDSSSGNTVDLVASNWEFEQDTYKTTAGDITFNLKNDEGFHGIEIEGTDLNIEGEGSATTSLKAGEYTIRCTVPCGEGHEEMTATLIVE</sequence>
<protein>
    <submittedName>
        <fullName evidence="2">Cytochrome C oxidase subunit II</fullName>
    </submittedName>
</protein>
<dbReference type="Proteomes" id="UP001235343">
    <property type="component" value="Unassembled WGS sequence"/>
</dbReference>
<keyword evidence="3" id="KW-1185">Reference proteome</keyword>
<proteinExistence type="predicted"/>
<evidence type="ECO:0000313" key="2">
    <source>
        <dbReference type="EMBL" id="MDL4839599.1"/>
    </source>
</evidence>
<evidence type="ECO:0000256" key="1">
    <source>
        <dbReference type="SAM" id="SignalP"/>
    </source>
</evidence>
<accession>A0ABT7L2G8</accession>
<keyword evidence="1" id="KW-0732">Signal</keyword>
<dbReference type="EMBL" id="JASTZU010000018">
    <property type="protein sequence ID" value="MDL4839599.1"/>
    <property type="molecule type" value="Genomic_DNA"/>
</dbReference>
<dbReference type="Gene3D" id="2.60.40.420">
    <property type="entry name" value="Cupredoxins - blue copper proteins"/>
    <property type="match status" value="1"/>
</dbReference>
<comment type="caution">
    <text evidence="2">The sequence shown here is derived from an EMBL/GenBank/DDBJ whole genome shotgun (WGS) entry which is preliminary data.</text>
</comment>
<reference evidence="2 3" key="1">
    <citation type="submission" date="2023-06" db="EMBL/GenBank/DDBJ databases">
        <title>Aquibacillus rhizosphaerae LR5S19.</title>
        <authorList>
            <person name="Sun J.-Q."/>
        </authorList>
    </citation>
    <scope>NUCLEOTIDE SEQUENCE [LARGE SCALE GENOMIC DNA]</scope>
    <source>
        <strain evidence="2 3">LR5S19</strain>
    </source>
</reference>
<gene>
    <name evidence="2" type="ORF">QQS35_03885</name>
</gene>
<organism evidence="2 3">
    <name type="scientific">Aquibacillus rhizosphaerae</name>
    <dbReference type="NCBI Taxonomy" id="3051431"/>
    <lineage>
        <taxon>Bacteria</taxon>
        <taxon>Bacillati</taxon>
        <taxon>Bacillota</taxon>
        <taxon>Bacilli</taxon>
        <taxon>Bacillales</taxon>
        <taxon>Bacillaceae</taxon>
        <taxon>Aquibacillus</taxon>
    </lineage>
</organism>
<dbReference type="SUPFAM" id="SSF49503">
    <property type="entry name" value="Cupredoxins"/>
    <property type="match status" value="1"/>
</dbReference>